<gene>
    <name evidence="2" type="ORF">C2845_PM13G06030</name>
</gene>
<protein>
    <submittedName>
        <fullName evidence="2">Uncharacterized protein</fullName>
    </submittedName>
</protein>
<accession>A0A3L6RHB8</accession>
<organism evidence="2 3">
    <name type="scientific">Panicum miliaceum</name>
    <name type="common">Proso millet</name>
    <name type="synonym">Broomcorn millet</name>
    <dbReference type="NCBI Taxonomy" id="4540"/>
    <lineage>
        <taxon>Eukaryota</taxon>
        <taxon>Viridiplantae</taxon>
        <taxon>Streptophyta</taxon>
        <taxon>Embryophyta</taxon>
        <taxon>Tracheophyta</taxon>
        <taxon>Spermatophyta</taxon>
        <taxon>Magnoliopsida</taxon>
        <taxon>Liliopsida</taxon>
        <taxon>Poales</taxon>
        <taxon>Poaceae</taxon>
        <taxon>PACMAD clade</taxon>
        <taxon>Panicoideae</taxon>
        <taxon>Panicodae</taxon>
        <taxon>Paniceae</taxon>
        <taxon>Panicinae</taxon>
        <taxon>Panicum</taxon>
        <taxon>Panicum sect. Panicum</taxon>
    </lineage>
</organism>
<dbReference type="AlphaFoldDB" id="A0A3L6RHB8"/>
<dbReference type="STRING" id="4540.A0A3L6RHB8"/>
<evidence type="ECO:0000313" key="2">
    <source>
        <dbReference type="EMBL" id="RLN03115.1"/>
    </source>
</evidence>
<dbReference type="PANTHER" id="PTHR33736:SF13">
    <property type="entry name" value="OS11G0155100 PROTEIN"/>
    <property type="match status" value="1"/>
</dbReference>
<proteinExistence type="predicted"/>
<dbReference type="InterPro" id="IPR045283">
    <property type="entry name" value="AT3G44326-like"/>
</dbReference>
<sequence length="168" mass="18292">MAGWEMGAGAEAPELQQQLPAELVSAVDVYHRGAPLLSRVVETPASSSWFLTSSFRVDVVECGSPAPAGRGLGRGMSPAELELSWVVVDPRAWEGVVGVQGLRRPPQLLPVRCLLVAHRLLSSSSRSLPSSKKRSQRRRPKSGELAARNSNPPRPEHLHLLLDLHRMS</sequence>
<dbReference type="PANTHER" id="PTHR33736">
    <property type="entry name" value="F-BOX PROTEIN-RELATED"/>
    <property type="match status" value="1"/>
</dbReference>
<dbReference type="Proteomes" id="UP000275267">
    <property type="component" value="Unassembled WGS sequence"/>
</dbReference>
<dbReference type="OrthoDB" id="671172at2759"/>
<name>A0A3L6RHB8_PANMI</name>
<keyword evidence="3" id="KW-1185">Reference proteome</keyword>
<comment type="caution">
    <text evidence="2">The sequence shown here is derived from an EMBL/GenBank/DDBJ whole genome shotgun (WGS) entry which is preliminary data.</text>
</comment>
<reference evidence="3" key="1">
    <citation type="journal article" date="2019" name="Nat. Commun.">
        <title>The genome of broomcorn millet.</title>
        <authorList>
            <person name="Zou C."/>
            <person name="Miki D."/>
            <person name="Li D."/>
            <person name="Tang Q."/>
            <person name="Xiao L."/>
            <person name="Rajput S."/>
            <person name="Deng P."/>
            <person name="Jia W."/>
            <person name="Huang R."/>
            <person name="Zhang M."/>
            <person name="Sun Y."/>
            <person name="Hu J."/>
            <person name="Fu X."/>
            <person name="Schnable P.S."/>
            <person name="Li F."/>
            <person name="Zhang H."/>
            <person name="Feng B."/>
            <person name="Zhu X."/>
            <person name="Liu R."/>
            <person name="Schnable J.C."/>
            <person name="Zhu J.-K."/>
            <person name="Zhang H."/>
        </authorList>
    </citation>
    <scope>NUCLEOTIDE SEQUENCE [LARGE SCALE GENOMIC DNA]</scope>
</reference>
<evidence type="ECO:0000256" key="1">
    <source>
        <dbReference type="SAM" id="MobiDB-lite"/>
    </source>
</evidence>
<evidence type="ECO:0000313" key="3">
    <source>
        <dbReference type="Proteomes" id="UP000275267"/>
    </source>
</evidence>
<feature type="region of interest" description="Disordered" evidence="1">
    <location>
        <begin position="125"/>
        <end position="157"/>
    </location>
</feature>
<feature type="compositionally biased region" description="Basic residues" evidence="1">
    <location>
        <begin position="131"/>
        <end position="140"/>
    </location>
</feature>
<dbReference type="EMBL" id="PQIB02000008">
    <property type="protein sequence ID" value="RLN03115.1"/>
    <property type="molecule type" value="Genomic_DNA"/>
</dbReference>